<keyword evidence="2" id="KW-1185">Reference proteome</keyword>
<comment type="caution">
    <text evidence="1">The sequence shown here is derived from an EMBL/GenBank/DDBJ whole genome shotgun (WGS) entry which is preliminary data.</text>
</comment>
<proteinExistence type="predicted"/>
<evidence type="ECO:0000313" key="2">
    <source>
        <dbReference type="Proteomes" id="UP001234297"/>
    </source>
</evidence>
<evidence type="ECO:0000313" key="1">
    <source>
        <dbReference type="EMBL" id="KAJ8629547.1"/>
    </source>
</evidence>
<organism evidence="1 2">
    <name type="scientific">Persea americana</name>
    <name type="common">Avocado</name>
    <dbReference type="NCBI Taxonomy" id="3435"/>
    <lineage>
        <taxon>Eukaryota</taxon>
        <taxon>Viridiplantae</taxon>
        <taxon>Streptophyta</taxon>
        <taxon>Embryophyta</taxon>
        <taxon>Tracheophyta</taxon>
        <taxon>Spermatophyta</taxon>
        <taxon>Magnoliopsida</taxon>
        <taxon>Magnoliidae</taxon>
        <taxon>Laurales</taxon>
        <taxon>Lauraceae</taxon>
        <taxon>Persea</taxon>
    </lineage>
</organism>
<dbReference type="EMBL" id="CM056815">
    <property type="protein sequence ID" value="KAJ8629547.1"/>
    <property type="molecule type" value="Genomic_DNA"/>
</dbReference>
<accession>A0ACC2L7U1</accession>
<protein>
    <submittedName>
        <fullName evidence="1">Uncharacterized protein</fullName>
    </submittedName>
</protein>
<dbReference type="Proteomes" id="UP001234297">
    <property type="component" value="Chromosome 7"/>
</dbReference>
<sequence>MTLKQSSRVPPEDEIVSFIRDSNCKEGIGKVRSKVLRCLEKNWGQRTWTYVFRVLWFLLEEVIWEG</sequence>
<gene>
    <name evidence="1" type="ORF">MRB53_022870</name>
</gene>
<name>A0ACC2L7U1_PERAE</name>
<reference evidence="1 2" key="1">
    <citation type="journal article" date="2022" name="Hortic Res">
        <title>A haplotype resolved chromosomal level avocado genome allows analysis of novel avocado genes.</title>
        <authorList>
            <person name="Nath O."/>
            <person name="Fletcher S.J."/>
            <person name="Hayward A."/>
            <person name="Shaw L.M."/>
            <person name="Masouleh A.K."/>
            <person name="Furtado A."/>
            <person name="Henry R.J."/>
            <person name="Mitter N."/>
        </authorList>
    </citation>
    <scope>NUCLEOTIDE SEQUENCE [LARGE SCALE GENOMIC DNA]</scope>
    <source>
        <strain evidence="2">cv. Hass</strain>
    </source>
</reference>